<sequence>MTNDTPLFLFRLTIALIIVLLLWLATKIFRKAKQKEQARLAQAEKQQITTQPTGHLPPNYFDELKKVPDAPKANFPFTILAAHKETFDGAAIEDLVATFQLTRSPNHIYERLDDSGSNVLFSVLNAQRPGTFPEKLELMTPTTGIMLIMQLPTSYDATESCENFIAHAKEIAAHLNGRLLDFNQHSVGEKELANYRHAAEIFQQNYEQWLKTPH</sequence>
<evidence type="ECO:0000256" key="1">
    <source>
        <dbReference type="ARBA" id="ARBA00022475"/>
    </source>
</evidence>
<evidence type="ECO:0000256" key="10">
    <source>
        <dbReference type="SAM" id="Phobius"/>
    </source>
</evidence>
<dbReference type="AlphaFoldDB" id="A5EVZ6"/>
<keyword evidence="13" id="KW-1185">Reference proteome</keyword>
<accession>A5EVZ6</accession>
<dbReference type="Pfam" id="PF04354">
    <property type="entry name" value="ZipA_C"/>
    <property type="match status" value="1"/>
</dbReference>
<dbReference type="Proteomes" id="UP000000248">
    <property type="component" value="Chromosome"/>
</dbReference>
<dbReference type="Gene3D" id="3.30.1400.10">
    <property type="entry name" value="ZipA, C-terminal FtsZ-binding domain"/>
    <property type="match status" value="1"/>
</dbReference>
<evidence type="ECO:0000256" key="6">
    <source>
        <dbReference type="ARBA" id="ARBA00023136"/>
    </source>
</evidence>
<comment type="similarity">
    <text evidence="8">Belongs to the ZipA family.</text>
</comment>
<dbReference type="eggNOG" id="COG3115">
    <property type="taxonomic scope" value="Bacteria"/>
</dbReference>
<reference evidence="12 13" key="1">
    <citation type="journal article" date="2007" name="Nat. Biotechnol.">
        <title>Genome sequence and identification of candidate vaccine antigens from the animal pathogen Dichelobacter nodosus.</title>
        <authorList>
            <person name="Myers G.S."/>
            <person name="Parker D."/>
            <person name="Al-Hasani K."/>
            <person name="Kennan R.M."/>
            <person name="Seemann T."/>
            <person name="Ren Q."/>
            <person name="Badger J.H."/>
            <person name="Selengut J.D."/>
            <person name="Deboy R.T."/>
            <person name="Tettelin H."/>
            <person name="Boyce J.D."/>
            <person name="McCarl V.P."/>
            <person name="Han X."/>
            <person name="Nelson W.C."/>
            <person name="Madupu R."/>
            <person name="Mohamoud Y."/>
            <person name="Holley T."/>
            <person name="Fedorova N."/>
            <person name="Khouri H."/>
            <person name="Bottomley S.P."/>
            <person name="Whittington R.J."/>
            <person name="Adler B."/>
            <person name="Songer J.G."/>
            <person name="Rood J.I."/>
            <person name="Paulsen I.T."/>
        </authorList>
    </citation>
    <scope>NUCLEOTIDE SEQUENCE [LARGE SCALE GENOMIC DNA]</scope>
    <source>
        <strain evidence="12 13">VCS1703A</strain>
    </source>
</reference>
<feature type="domain" description="ZipA C-terminal FtsZ-binding" evidence="11">
    <location>
        <begin position="71"/>
        <end position="199"/>
    </location>
</feature>
<keyword evidence="6 9" id="KW-0472">Membrane</keyword>
<dbReference type="PANTHER" id="PTHR38685:SF1">
    <property type="entry name" value="CELL DIVISION PROTEIN ZIPA"/>
    <property type="match status" value="1"/>
</dbReference>
<comment type="function">
    <text evidence="8">Essential cell division protein that stabilizes the FtsZ protofilaments by cross-linking them and that serves as a cytoplasmic membrane anchor for the Z ring. Also required for the recruitment to the septal ring of downstream cell division proteins.</text>
</comment>
<evidence type="ECO:0000313" key="13">
    <source>
        <dbReference type="Proteomes" id="UP000000248"/>
    </source>
</evidence>
<organism evidence="12 13">
    <name type="scientific">Dichelobacter nodosus (strain VCS1703A)</name>
    <dbReference type="NCBI Taxonomy" id="246195"/>
    <lineage>
        <taxon>Bacteria</taxon>
        <taxon>Pseudomonadati</taxon>
        <taxon>Pseudomonadota</taxon>
        <taxon>Gammaproteobacteria</taxon>
        <taxon>Cardiobacteriales</taxon>
        <taxon>Cardiobacteriaceae</taxon>
        <taxon>Dichelobacter</taxon>
    </lineage>
</organism>
<proteinExistence type="inferred from homology"/>
<evidence type="ECO:0000256" key="2">
    <source>
        <dbReference type="ARBA" id="ARBA00022519"/>
    </source>
</evidence>
<dbReference type="KEGG" id="dno:DNO_0390"/>
<keyword evidence="5 10" id="KW-1133">Transmembrane helix</keyword>
<dbReference type="SMART" id="SM00771">
    <property type="entry name" value="ZipA_C"/>
    <property type="match status" value="1"/>
</dbReference>
<dbReference type="InterPro" id="IPR011919">
    <property type="entry name" value="Cell_div_ZipA"/>
</dbReference>
<dbReference type="PANTHER" id="PTHR38685">
    <property type="entry name" value="CELL DIVISION PROTEIN ZIPA"/>
    <property type="match status" value="1"/>
</dbReference>
<dbReference type="OrthoDB" id="7054914at2"/>
<keyword evidence="3 8" id="KW-0132">Cell division</keyword>
<protein>
    <recommendedName>
        <fullName evidence="8">Cell division protein ZipA</fullName>
    </recommendedName>
</protein>
<evidence type="ECO:0000256" key="9">
    <source>
        <dbReference type="RuleBase" id="RU003613"/>
    </source>
</evidence>
<name>A5EVZ6_DICNV</name>
<evidence type="ECO:0000256" key="8">
    <source>
        <dbReference type="RuleBase" id="RU003612"/>
    </source>
</evidence>
<dbReference type="GO" id="GO:0005886">
    <property type="term" value="C:plasma membrane"/>
    <property type="evidence" value="ECO:0007669"/>
    <property type="project" value="UniProtKB-SubCell"/>
</dbReference>
<dbReference type="RefSeq" id="WP_012030731.1">
    <property type="nucleotide sequence ID" value="NC_009446.1"/>
</dbReference>
<keyword evidence="4 9" id="KW-0812">Transmembrane</keyword>
<evidence type="ECO:0000259" key="11">
    <source>
        <dbReference type="SMART" id="SM00771"/>
    </source>
</evidence>
<keyword evidence="1 9" id="KW-1003">Cell membrane</keyword>
<evidence type="ECO:0000313" key="12">
    <source>
        <dbReference type="EMBL" id="ABQ13221.1"/>
    </source>
</evidence>
<evidence type="ECO:0000256" key="5">
    <source>
        <dbReference type="ARBA" id="ARBA00022989"/>
    </source>
</evidence>
<gene>
    <name evidence="12" type="ordered locus">DNO_0390</name>
</gene>
<dbReference type="InterPro" id="IPR007449">
    <property type="entry name" value="ZipA_FtsZ-bd_C"/>
</dbReference>
<dbReference type="HOGENOM" id="CLU_1287129_0_0_6"/>
<dbReference type="EMBL" id="CP000513">
    <property type="protein sequence ID" value="ABQ13221.1"/>
    <property type="molecule type" value="Genomic_DNA"/>
</dbReference>
<dbReference type="STRING" id="246195.DNO_0390"/>
<evidence type="ECO:0000256" key="3">
    <source>
        <dbReference type="ARBA" id="ARBA00022618"/>
    </source>
</evidence>
<feature type="transmembrane region" description="Helical" evidence="10">
    <location>
        <begin position="6"/>
        <end position="25"/>
    </location>
</feature>
<evidence type="ECO:0000256" key="4">
    <source>
        <dbReference type="ARBA" id="ARBA00022692"/>
    </source>
</evidence>
<keyword evidence="7 8" id="KW-0131">Cell cycle</keyword>
<comment type="subcellular location">
    <subcellularLocation>
        <location evidence="9">Cell inner membrane</location>
        <topology evidence="9">Single-pass type I membrane protein</topology>
    </subcellularLocation>
</comment>
<dbReference type="InterPro" id="IPR036765">
    <property type="entry name" value="ZipA_FtsZ-bd_C_sf"/>
</dbReference>
<dbReference type="GO" id="GO:0000917">
    <property type="term" value="P:division septum assembly"/>
    <property type="evidence" value="ECO:0007669"/>
    <property type="project" value="TreeGrafter"/>
</dbReference>
<dbReference type="SUPFAM" id="SSF64383">
    <property type="entry name" value="Cell-division protein ZipA, C-terminal domain"/>
    <property type="match status" value="1"/>
</dbReference>
<keyword evidence="2 9" id="KW-0997">Cell inner membrane</keyword>
<dbReference type="GO" id="GO:0032153">
    <property type="term" value="C:cell division site"/>
    <property type="evidence" value="ECO:0007669"/>
    <property type="project" value="TreeGrafter"/>
</dbReference>
<evidence type="ECO:0000256" key="7">
    <source>
        <dbReference type="ARBA" id="ARBA00023306"/>
    </source>
</evidence>